<comment type="caution">
    <text evidence="2">The sequence shown here is derived from an EMBL/GenBank/DDBJ whole genome shotgun (WGS) entry which is preliminary data.</text>
</comment>
<evidence type="ECO:0000256" key="1">
    <source>
        <dbReference type="SAM" id="Phobius"/>
    </source>
</evidence>
<reference evidence="2 3" key="1">
    <citation type="journal article" date="2016" name="Nat. Commun.">
        <title>Thousands of microbial genomes shed light on interconnected biogeochemical processes in an aquifer system.</title>
        <authorList>
            <person name="Anantharaman K."/>
            <person name="Brown C.T."/>
            <person name="Hug L.A."/>
            <person name="Sharon I."/>
            <person name="Castelle C.J."/>
            <person name="Probst A.J."/>
            <person name="Thomas B.C."/>
            <person name="Singh A."/>
            <person name="Wilkins M.J."/>
            <person name="Karaoz U."/>
            <person name="Brodie E.L."/>
            <person name="Williams K.H."/>
            <person name="Hubbard S.S."/>
            <person name="Banfield J.F."/>
        </authorList>
    </citation>
    <scope>NUCLEOTIDE SEQUENCE [LARGE SCALE GENOMIC DNA]</scope>
</reference>
<gene>
    <name evidence="2" type="ORF">A3G52_03985</name>
</gene>
<keyword evidence="1" id="KW-0812">Transmembrane</keyword>
<evidence type="ECO:0000313" key="2">
    <source>
        <dbReference type="EMBL" id="OHA41777.1"/>
    </source>
</evidence>
<protein>
    <submittedName>
        <fullName evidence="2">Uncharacterized protein</fullName>
    </submittedName>
</protein>
<keyword evidence="1" id="KW-1133">Transmembrane helix</keyword>
<accession>A0A1G2P0A1</accession>
<dbReference type="Proteomes" id="UP000177269">
    <property type="component" value="Unassembled WGS sequence"/>
</dbReference>
<proteinExistence type="predicted"/>
<keyword evidence="1" id="KW-0472">Membrane</keyword>
<dbReference type="AlphaFoldDB" id="A0A1G2P0A1"/>
<feature type="transmembrane region" description="Helical" evidence="1">
    <location>
        <begin position="29"/>
        <end position="48"/>
    </location>
</feature>
<dbReference type="EMBL" id="MHSK01000025">
    <property type="protein sequence ID" value="OHA41777.1"/>
    <property type="molecule type" value="Genomic_DNA"/>
</dbReference>
<name>A0A1G2P0A1_9BACT</name>
<evidence type="ECO:0000313" key="3">
    <source>
        <dbReference type="Proteomes" id="UP000177269"/>
    </source>
</evidence>
<sequence length="100" mass="11791">MRIRFPKKKSSEIYCTKDERYPGRDWMRMMIFFGVLNLSILGASYYFFLGIAKDRFFSEEAGGKESLNLLDKESILWIEDDFDIKRERFNELGGVGTLNK</sequence>
<organism evidence="2 3">
    <name type="scientific">Candidatus Taylorbacteria bacterium RIFCSPLOWO2_12_FULL_43_20</name>
    <dbReference type="NCBI Taxonomy" id="1802332"/>
    <lineage>
        <taxon>Bacteria</taxon>
        <taxon>Candidatus Tayloriibacteriota</taxon>
    </lineage>
</organism>